<dbReference type="EMBL" id="JACOME010000001">
    <property type="protein sequence ID" value="MBC3845794.1"/>
    <property type="molecule type" value="Genomic_DNA"/>
</dbReference>
<accession>A0ABR6XZE7</accession>
<evidence type="ECO:0000256" key="1">
    <source>
        <dbReference type="SAM" id="SignalP"/>
    </source>
</evidence>
<evidence type="ECO:0000313" key="2">
    <source>
        <dbReference type="EMBL" id="MBC3845794.1"/>
    </source>
</evidence>
<evidence type="ECO:0000313" key="3">
    <source>
        <dbReference type="Proteomes" id="UP000607435"/>
    </source>
</evidence>
<reference evidence="2 3" key="1">
    <citation type="submission" date="2020-08" db="EMBL/GenBank/DDBJ databases">
        <title>Winogradskyella ouciana sp. nov., isolated from the hadal seawater of the Mariana Trench.</title>
        <authorList>
            <person name="He X."/>
        </authorList>
    </citation>
    <scope>NUCLEOTIDE SEQUENCE [LARGE SCALE GENOMIC DNA]</scope>
    <source>
        <strain evidence="2 3">KCTC 22026</strain>
    </source>
</reference>
<dbReference type="RefSeq" id="WP_186844889.1">
    <property type="nucleotide sequence ID" value="NZ_JACOME010000001.1"/>
</dbReference>
<sequence length="196" mass="21454">MKKLLSLFCLFTLLTAFTCENEPLDSDVDLETGDTNLDLIGTWDLVEFSTTLGNEMDFAGQIITSDLDVYSTETNYILEFTANTFTTNGNYSYNASVVVDGVEFSNEPYTLDNVSGNGSYSTNGNEMTVDGQFFEFSFEGEMDSSALEGEQTATFELSEDGQTLTFTQNEIVVTDDAATGTTVTSNVQGSSVWVRQ</sequence>
<keyword evidence="1" id="KW-0732">Signal</keyword>
<feature type="chain" id="PRO_5046739452" description="Lipocalin-like domain-containing protein" evidence="1">
    <location>
        <begin position="19"/>
        <end position="196"/>
    </location>
</feature>
<name>A0ABR6XZE7_9FLAO</name>
<gene>
    <name evidence="2" type="ORF">H6H04_05350</name>
</gene>
<protein>
    <recommendedName>
        <fullName evidence="4">Lipocalin-like domain-containing protein</fullName>
    </recommendedName>
</protein>
<evidence type="ECO:0008006" key="4">
    <source>
        <dbReference type="Google" id="ProtNLM"/>
    </source>
</evidence>
<comment type="caution">
    <text evidence="2">The sequence shown here is derived from an EMBL/GenBank/DDBJ whole genome shotgun (WGS) entry which is preliminary data.</text>
</comment>
<feature type="signal peptide" evidence="1">
    <location>
        <begin position="1"/>
        <end position="18"/>
    </location>
</feature>
<proteinExistence type="predicted"/>
<keyword evidence="3" id="KW-1185">Reference proteome</keyword>
<organism evidence="2 3">
    <name type="scientific">Winogradskyella echinorum</name>
    <dbReference type="NCBI Taxonomy" id="538189"/>
    <lineage>
        <taxon>Bacteria</taxon>
        <taxon>Pseudomonadati</taxon>
        <taxon>Bacteroidota</taxon>
        <taxon>Flavobacteriia</taxon>
        <taxon>Flavobacteriales</taxon>
        <taxon>Flavobacteriaceae</taxon>
        <taxon>Winogradskyella</taxon>
    </lineage>
</organism>
<dbReference type="Proteomes" id="UP000607435">
    <property type="component" value="Unassembled WGS sequence"/>
</dbReference>